<evidence type="ECO:0000313" key="2">
    <source>
        <dbReference type="EMBL" id="KAL1592474.1"/>
    </source>
</evidence>
<keyword evidence="1" id="KW-0812">Transmembrane</keyword>
<organism evidence="2 3">
    <name type="scientific">Nothophoma quercina</name>
    <dbReference type="NCBI Taxonomy" id="749835"/>
    <lineage>
        <taxon>Eukaryota</taxon>
        <taxon>Fungi</taxon>
        <taxon>Dikarya</taxon>
        <taxon>Ascomycota</taxon>
        <taxon>Pezizomycotina</taxon>
        <taxon>Dothideomycetes</taxon>
        <taxon>Pleosporomycetidae</taxon>
        <taxon>Pleosporales</taxon>
        <taxon>Pleosporineae</taxon>
        <taxon>Didymellaceae</taxon>
        <taxon>Nothophoma</taxon>
    </lineage>
</organism>
<dbReference type="EMBL" id="JAKIXB020000046">
    <property type="protein sequence ID" value="KAL1592474.1"/>
    <property type="molecule type" value="Genomic_DNA"/>
</dbReference>
<accession>A0ABR3QJZ3</accession>
<name>A0ABR3QJZ3_9PLEO</name>
<reference evidence="2 3" key="1">
    <citation type="submission" date="2024-02" db="EMBL/GenBank/DDBJ databases">
        <title>De novo assembly and annotation of 12 fungi associated with fruit tree decline syndrome in Ontario, Canada.</title>
        <authorList>
            <person name="Sulman M."/>
            <person name="Ellouze W."/>
            <person name="Ilyukhin E."/>
        </authorList>
    </citation>
    <scope>NUCLEOTIDE SEQUENCE [LARGE SCALE GENOMIC DNA]</scope>
    <source>
        <strain evidence="2 3">M97-236</strain>
    </source>
</reference>
<evidence type="ECO:0000256" key="1">
    <source>
        <dbReference type="SAM" id="Phobius"/>
    </source>
</evidence>
<sequence>MAYRDNDDDSSRLPEGFERIGYDADTQVYTYKSPEGELYEGAPGNRYGELWPVGQRPQYSQADIEANNEIIERGNLESVRMMMPFVLIILVFFVLLFRVIS</sequence>
<evidence type="ECO:0000313" key="3">
    <source>
        <dbReference type="Proteomes" id="UP001521222"/>
    </source>
</evidence>
<proteinExistence type="predicted"/>
<keyword evidence="3" id="KW-1185">Reference proteome</keyword>
<keyword evidence="1" id="KW-1133">Transmembrane helix</keyword>
<keyword evidence="1" id="KW-0472">Membrane</keyword>
<gene>
    <name evidence="2" type="ORF">SLS59_009707</name>
</gene>
<feature type="transmembrane region" description="Helical" evidence="1">
    <location>
        <begin position="81"/>
        <end position="100"/>
    </location>
</feature>
<comment type="caution">
    <text evidence="2">The sequence shown here is derived from an EMBL/GenBank/DDBJ whole genome shotgun (WGS) entry which is preliminary data.</text>
</comment>
<protein>
    <submittedName>
        <fullName evidence="2">Uncharacterized protein</fullName>
    </submittedName>
</protein>
<dbReference type="Proteomes" id="UP001521222">
    <property type="component" value="Unassembled WGS sequence"/>
</dbReference>